<evidence type="ECO:0000256" key="8">
    <source>
        <dbReference type="PROSITE-ProRule" id="PRU01360"/>
    </source>
</evidence>
<keyword evidence="3 8" id="KW-1134">Transmembrane beta strand</keyword>
<dbReference type="Proteomes" id="UP000541636">
    <property type="component" value="Unassembled WGS sequence"/>
</dbReference>
<evidence type="ECO:0000256" key="4">
    <source>
        <dbReference type="ARBA" id="ARBA00022692"/>
    </source>
</evidence>
<evidence type="ECO:0000256" key="9">
    <source>
        <dbReference type="RuleBase" id="RU003357"/>
    </source>
</evidence>
<dbReference type="InterPro" id="IPR010100">
    <property type="entry name" value="TonB-dep_Cu_rcpt"/>
</dbReference>
<dbReference type="InterPro" id="IPR037066">
    <property type="entry name" value="Plug_dom_sf"/>
</dbReference>
<evidence type="ECO:0000256" key="3">
    <source>
        <dbReference type="ARBA" id="ARBA00022452"/>
    </source>
</evidence>
<keyword evidence="4 8" id="KW-0812">Transmembrane</keyword>
<proteinExistence type="inferred from homology"/>
<evidence type="ECO:0000256" key="2">
    <source>
        <dbReference type="ARBA" id="ARBA00022448"/>
    </source>
</evidence>
<evidence type="ECO:0000256" key="10">
    <source>
        <dbReference type="SAM" id="SignalP"/>
    </source>
</evidence>
<dbReference type="RefSeq" id="WP_168609388.1">
    <property type="nucleotide sequence ID" value="NZ_JAAZQD010000004.1"/>
</dbReference>
<dbReference type="AlphaFoldDB" id="A0A846ZP62"/>
<evidence type="ECO:0000313" key="13">
    <source>
        <dbReference type="EMBL" id="NKZ39340.1"/>
    </source>
</evidence>
<keyword evidence="6 8" id="KW-0472">Membrane</keyword>
<evidence type="ECO:0000259" key="11">
    <source>
        <dbReference type="Pfam" id="PF00593"/>
    </source>
</evidence>
<keyword evidence="10" id="KW-0732">Signal</keyword>
<evidence type="ECO:0000256" key="6">
    <source>
        <dbReference type="ARBA" id="ARBA00023136"/>
    </source>
</evidence>
<dbReference type="NCBIfam" id="TIGR01778">
    <property type="entry name" value="TonB-copper"/>
    <property type="match status" value="1"/>
</dbReference>
<gene>
    <name evidence="13" type="ORF">HF690_10310</name>
</gene>
<keyword evidence="5 9" id="KW-0798">TonB box</keyword>
<evidence type="ECO:0000256" key="5">
    <source>
        <dbReference type="ARBA" id="ARBA00023077"/>
    </source>
</evidence>
<comment type="subcellular location">
    <subcellularLocation>
        <location evidence="1 8">Cell outer membrane</location>
        <topology evidence="1 8">Multi-pass membrane protein</topology>
    </subcellularLocation>
</comment>
<evidence type="ECO:0000256" key="7">
    <source>
        <dbReference type="ARBA" id="ARBA00023237"/>
    </source>
</evidence>
<dbReference type="Gene3D" id="2.40.170.20">
    <property type="entry name" value="TonB-dependent receptor, beta-barrel domain"/>
    <property type="match status" value="1"/>
</dbReference>
<dbReference type="CDD" id="cd01347">
    <property type="entry name" value="ligand_gated_channel"/>
    <property type="match status" value="1"/>
</dbReference>
<feature type="signal peptide" evidence="10">
    <location>
        <begin position="1"/>
        <end position="32"/>
    </location>
</feature>
<dbReference type="InterPro" id="IPR039426">
    <property type="entry name" value="TonB-dep_rcpt-like"/>
</dbReference>
<keyword evidence="14" id="KW-1185">Reference proteome</keyword>
<feature type="domain" description="TonB-dependent receptor plug" evidence="12">
    <location>
        <begin position="62"/>
        <end position="167"/>
    </location>
</feature>
<dbReference type="GO" id="GO:0009279">
    <property type="term" value="C:cell outer membrane"/>
    <property type="evidence" value="ECO:0007669"/>
    <property type="project" value="UniProtKB-SubCell"/>
</dbReference>
<accession>A0A846ZP62</accession>
<comment type="similarity">
    <text evidence="8 9">Belongs to the TonB-dependent receptor family.</text>
</comment>
<protein>
    <submittedName>
        <fullName evidence="13">TonB-dependent copper receptor</fullName>
    </submittedName>
</protein>
<feature type="chain" id="PRO_5032378754" evidence="10">
    <location>
        <begin position="33"/>
        <end position="719"/>
    </location>
</feature>
<dbReference type="PROSITE" id="PS52016">
    <property type="entry name" value="TONB_DEPENDENT_REC_3"/>
    <property type="match status" value="1"/>
</dbReference>
<feature type="domain" description="TonB-dependent receptor-like beta-barrel" evidence="11">
    <location>
        <begin position="219"/>
        <end position="679"/>
    </location>
</feature>
<dbReference type="InterPro" id="IPR012910">
    <property type="entry name" value="Plug_dom"/>
</dbReference>
<dbReference type="InterPro" id="IPR000531">
    <property type="entry name" value="Beta-barrel_TonB"/>
</dbReference>
<organism evidence="13 14">
    <name type="scientific">Oleiagrimonas citrea</name>
    <dbReference type="NCBI Taxonomy" id="1665687"/>
    <lineage>
        <taxon>Bacteria</taxon>
        <taxon>Pseudomonadati</taxon>
        <taxon>Pseudomonadota</taxon>
        <taxon>Gammaproteobacteria</taxon>
        <taxon>Lysobacterales</taxon>
        <taxon>Rhodanobacteraceae</taxon>
        <taxon>Oleiagrimonas</taxon>
    </lineage>
</organism>
<dbReference type="EMBL" id="JAAZQD010000004">
    <property type="protein sequence ID" value="NKZ39340.1"/>
    <property type="molecule type" value="Genomic_DNA"/>
</dbReference>
<dbReference type="Pfam" id="PF00593">
    <property type="entry name" value="TonB_dep_Rec_b-barrel"/>
    <property type="match status" value="1"/>
</dbReference>
<dbReference type="SUPFAM" id="SSF56935">
    <property type="entry name" value="Porins"/>
    <property type="match status" value="1"/>
</dbReference>
<dbReference type="InterPro" id="IPR036942">
    <property type="entry name" value="Beta-barrel_TonB_sf"/>
</dbReference>
<evidence type="ECO:0000259" key="12">
    <source>
        <dbReference type="Pfam" id="PF07715"/>
    </source>
</evidence>
<keyword evidence="7 8" id="KW-0998">Cell outer membrane</keyword>
<evidence type="ECO:0000256" key="1">
    <source>
        <dbReference type="ARBA" id="ARBA00004571"/>
    </source>
</evidence>
<evidence type="ECO:0000313" key="14">
    <source>
        <dbReference type="Proteomes" id="UP000541636"/>
    </source>
</evidence>
<comment type="caution">
    <text evidence="13">The sequence shown here is derived from an EMBL/GenBank/DDBJ whole genome shotgun (WGS) entry which is preliminary data.</text>
</comment>
<dbReference type="GO" id="GO:0015344">
    <property type="term" value="F:siderophore uptake transmembrane transporter activity"/>
    <property type="evidence" value="ECO:0007669"/>
    <property type="project" value="TreeGrafter"/>
</dbReference>
<keyword evidence="13" id="KW-0675">Receptor</keyword>
<dbReference type="Gene3D" id="2.170.130.10">
    <property type="entry name" value="TonB-dependent receptor, plug domain"/>
    <property type="match status" value="1"/>
</dbReference>
<dbReference type="PANTHER" id="PTHR30069">
    <property type="entry name" value="TONB-DEPENDENT OUTER MEMBRANE RECEPTOR"/>
    <property type="match status" value="1"/>
</dbReference>
<dbReference type="PANTHER" id="PTHR30069:SF49">
    <property type="entry name" value="OUTER MEMBRANE PROTEIN C"/>
    <property type="match status" value="1"/>
</dbReference>
<dbReference type="GO" id="GO:0044718">
    <property type="term" value="P:siderophore transmembrane transport"/>
    <property type="evidence" value="ECO:0007669"/>
    <property type="project" value="TreeGrafter"/>
</dbReference>
<keyword evidence="2 8" id="KW-0813">Transport</keyword>
<sequence>MFPLSPKGRACARRTLAAGIALALTFPLAVSAAPSQPASHKHDAKTDRAQALQPVVVTAPMQDAPLTVTLDPKAAHQPVPASDGADLLKTVPGFDTIRKGGSNGDPVLRGMVGSRLNILVDGGQIAGGCPSRMDPPTAYIAPELYDKVTIIKGPETVLYGPGNSAGTVLFQREHERYDEPGWSFDGSLLGGTRGRNDQMVDLRAGTPQGYLEVAANHTRAGDYEDGSGHRVHSRYERWNVDTTLGWTPSDDTRVELTAGRGNGQAAYAFSGMDGAQFLRKSAALHVVQKHLSTHFTKLDARVYTNYADHVMDNFTLRHPDPNSRMPMAMASNVDRRTVGGRLAGTFEWSDDVRLTAGFDGSGNVHSARNGGPPGSMNYYKELPRVRDARIETAGAFAELHWDLTERQRLISGARLDRAHAHGYHLKADGMSSGMAGMTSSTAMSGGMGMMMDATPTVAASRSDTLPSGFVRYERDLASAPATFYAGIGHVERFPDYWELFGQHVDTSRSAFLHTRPERTTQLDIGLQYRDARTKAWVSGYYGAIADFILIHYPTGMTTGAVRNVDARIAGGEAGVTHALTKRWKVDATLAYAWGANRTEHRPLPQMPPLDLKLGLTYDTGKWSVGGLWRGVVAQHRVAVGEGNIVGQDLGPTPGFAVFSLNGGVRLDDALTLSAGIDNLFNRTYAEHINASSVELAGYVNTVRVNEPGRTAWIKLAVHM</sequence>
<name>A0A846ZP62_9GAMM</name>
<dbReference type="Pfam" id="PF07715">
    <property type="entry name" value="Plug"/>
    <property type="match status" value="1"/>
</dbReference>
<reference evidence="13 14" key="1">
    <citation type="journal article" date="2017" name="Int. J. Syst. Evol. Microbiol.">
        <title>Oleiagrimonas citrea sp. nov., a marine bacterium isolated from tidal flat sediment and emended description of the genus Oleiagrimonas Fang et al. 2015 and Oleiagrimonas soli.</title>
        <authorList>
            <person name="Yang S.H."/>
            <person name="Seo H.S."/>
            <person name="Seong C.N."/>
            <person name="Kwon K.K."/>
        </authorList>
    </citation>
    <scope>NUCLEOTIDE SEQUENCE [LARGE SCALE GENOMIC DNA]</scope>
    <source>
        <strain evidence="13 14">MEBiC09124</strain>
    </source>
</reference>